<name>A0A852U8R9_9ACTN</name>
<protein>
    <submittedName>
        <fullName evidence="1">Isoprenylcysteine carboxyl methyltransferase (ICMT) family protein YpbQ</fullName>
    </submittedName>
</protein>
<comment type="caution">
    <text evidence="1">The sequence shown here is derived from an EMBL/GenBank/DDBJ whole genome shotgun (WGS) entry which is preliminary data.</text>
</comment>
<dbReference type="Proteomes" id="UP000589036">
    <property type="component" value="Unassembled WGS sequence"/>
</dbReference>
<keyword evidence="1" id="KW-0489">Methyltransferase</keyword>
<dbReference type="EMBL" id="JACCCC010000001">
    <property type="protein sequence ID" value="NYE50494.1"/>
    <property type="molecule type" value="Genomic_DNA"/>
</dbReference>
<dbReference type="AlphaFoldDB" id="A0A852U8R9"/>
<dbReference type="GO" id="GO:0008168">
    <property type="term" value="F:methyltransferase activity"/>
    <property type="evidence" value="ECO:0007669"/>
    <property type="project" value="UniProtKB-KW"/>
</dbReference>
<keyword evidence="1" id="KW-0808">Transferase</keyword>
<organism evidence="1 2">
    <name type="scientific">Spinactinospora alkalitolerans</name>
    <dbReference type="NCBI Taxonomy" id="687207"/>
    <lineage>
        <taxon>Bacteria</taxon>
        <taxon>Bacillati</taxon>
        <taxon>Actinomycetota</taxon>
        <taxon>Actinomycetes</taxon>
        <taxon>Streptosporangiales</taxon>
        <taxon>Nocardiopsidaceae</taxon>
        <taxon>Spinactinospora</taxon>
    </lineage>
</organism>
<reference evidence="1 2" key="1">
    <citation type="submission" date="2020-07" db="EMBL/GenBank/DDBJ databases">
        <title>Sequencing the genomes of 1000 actinobacteria strains.</title>
        <authorList>
            <person name="Klenk H.-P."/>
        </authorList>
    </citation>
    <scope>NUCLEOTIDE SEQUENCE [LARGE SCALE GENOMIC DNA]</scope>
    <source>
        <strain evidence="1 2">CXB654</strain>
    </source>
</reference>
<evidence type="ECO:0000313" key="2">
    <source>
        <dbReference type="Proteomes" id="UP000589036"/>
    </source>
</evidence>
<dbReference type="GO" id="GO:0032259">
    <property type="term" value="P:methylation"/>
    <property type="evidence" value="ECO:0007669"/>
    <property type="project" value="UniProtKB-KW"/>
</dbReference>
<sequence length="74" mass="8205">MAWFAALVGLVALERVAELAVPQRNLRWSRQRGGREYGAGHYPFMVALHAGLLAGCAVEVWTLDRPFLPALVEE</sequence>
<dbReference type="RefSeq" id="WP_179645963.1">
    <property type="nucleotide sequence ID" value="NZ_BAAAYY010000006.1"/>
</dbReference>
<evidence type="ECO:0000313" key="1">
    <source>
        <dbReference type="EMBL" id="NYE50494.1"/>
    </source>
</evidence>
<gene>
    <name evidence="1" type="ORF">HDA32_005614</name>
</gene>
<proteinExistence type="predicted"/>
<keyword evidence="2" id="KW-1185">Reference proteome</keyword>
<accession>A0A852U8R9</accession>